<reference evidence="2" key="1">
    <citation type="submission" date="2016-06" db="EMBL/GenBank/DDBJ databases">
        <title>Parallel loss of symbiosis genes in relatives of nitrogen-fixing non-legume Parasponia.</title>
        <authorList>
            <person name="Van Velzen R."/>
            <person name="Holmer R."/>
            <person name="Bu F."/>
            <person name="Rutten L."/>
            <person name="Van Zeijl A."/>
            <person name="Liu W."/>
            <person name="Santuari L."/>
            <person name="Cao Q."/>
            <person name="Sharma T."/>
            <person name="Shen D."/>
            <person name="Roswanjaya Y."/>
            <person name="Wardhani T."/>
            <person name="Kalhor M.S."/>
            <person name="Jansen J."/>
            <person name="Van den Hoogen J."/>
            <person name="Gungor B."/>
            <person name="Hartog M."/>
            <person name="Hontelez J."/>
            <person name="Verver J."/>
            <person name="Yang W.-C."/>
            <person name="Schijlen E."/>
            <person name="Repin R."/>
            <person name="Schilthuizen M."/>
            <person name="Schranz E."/>
            <person name="Heidstra R."/>
            <person name="Miyata K."/>
            <person name="Fedorova E."/>
            <person name="Kohlen W."/>
            <person name="Bisseling T."/>
            <person name="Smit S."/>
            <person name="Geurts R."/>
        </authorList>
    </citation>
    <scope>NUCLEOTIDE SEQUENCE [LARGE SCALE GENOMIC DNA]</scope>
    <source>
        <strain evidence="2">cv. RG33-2</strain>
    </source>
</reference>
<dbReference type="AlphaFoldDB" id="A0A2P5C6A5"/>
<name>A0A2P5C6A5_TREOI</name>
<evidence type="ECO:0000313" key="1">
    <source>
        <dbReference type="EMBL" id="PON56563.1"/>
    </source>
</evidence>
<keyword evidence="2" id="KW-1185">Reference proteome</keyword>
<organism evidence="1 2">
    <name type="scientific">Trema orientale</name>
    <name type="common">Charcoal tree</name>
    <name type="synonym">Celtis orientalis</name>
    <dbReference type="NCBI Taxonomy" id="63057"/>
    <lineage>
        <taxon>Eukaryota</taxon>
        <taxon>Viridiplantae</taxon>
        <taxon>Streptophyta</taxon>
        <taxon>Embryophyta</taxon>
        <taxon>Tracheophyta</taxon>
        <taxon>Spermatophyta</taxon>
        <taxon>Magnoliopsida</taxon>
        <taxon>eudicotyledons</taxon>
        <taxon>Gunneridae</taxon>
        <taxon>Pentapetalae</taxon>
        <taxon>rosids</taxon>
        <taxon>fabids</taxon>
        <taxon>Rosales</taxon>
        <taxon>Cannabaceae</taxon>
        <taxon>Trema</taxon>
    </lineage>
</organism>
<sequence>PVNSSTTTTHLVLKYHSSTDCSNKCRTKCKALSKIGNHGGFLVSPRGTAAELILKIGRPRK</sequence>
<evidence type="ECO:0000313" key="2">
    <source>
        <dbReference type="Proteomes" id="UP000237000"/>
    </source>
</evidence>
<accession>A0A2P5C6A5</accession>
<dbReference type="Proteomes" id="UP000237000">
    <property type="component" value="Unassembled WGS sequence"/>
</dbReference>
<feature type="non-terminal residue" evidence="1">
    <location>
        <position position="1"/>
    </location>
</feature>
<gene>
    <name evidence="1" type="ORF">TorRG33x02_296130</name>
</gene>
<protein>
    <submittedName>
        <fullName evidence="1">Uncharacterized protein</fullName>
    </submittedName>
</protein>
<feature type="non-terminal residue" evidence="1">
    <location>
        <position position="61"/>
    </location>
</feature>
<dbReference type="InParanoid" id="A0A2P5C6A5"/>
<comment type="caution">
    <text evidence="1">The sequence shown here is derived from an EMBL/GenBank/DDBJ whole genome shotgun (WGS) entry which is preliminary data.</text>
</comment>
<dbReference type="EMBL" id="JXTC01000407">
    <property type="protein sequence ID" value="PON56563.1"/>
    <property type="molecule type" value="Genomic_DNA"/>
</dbReference>
<proteinExistence type="predicted"/>